<keyword evidence="2" id="KW-1185">Reference proteome</keyword>
<evidence type="ECO:0000313" key="2">
    <source>
        <dbReference type="Proteomes" id="UP000257109"/>
    </source>
</evidence>
<accession>A0A371H4F5</accession>
<evidence type="ECO:0000313" key="1">
    <source>
        <dbReference type="EMBL" id="RDX97655.1"/>
    </source>
</evidence>
<dbReference type="OrthoDB" id="414945at2759"/>
<protein>
    <recommendedName>
        <fullName evidence="3">Reverse transcriptase Ty1/copia-type domain-containing protein</fullName>
    </recommendedName>
</protein>
<organism evidence="1 2">
    <name type="scientific">Mucuna pruriens</name>
    <name type="common">Velvet bean</name>
    <name type="synonym">Dolichos pruriens</name>
    <dbReference type="NCBI Taxonomy" id="157652"/>
    <lineage>
        <taxon>Eukaryota</taxon>
        <taxon>Viridiplantae</taxon>
        <taxon>Streptophyta</taxon>
        <taxon>Embryophyta</taxon>
        <taxon>Tracheophyta</taxon>
        <taxon>Spermatophyta</taxon>
        <taxon>Magnoliopsida</taxon>
        <taxon>eudicotyledons</taxon>
        <taxon>Gunneridae</taxon>
        <taxon>Pentapetalae</taxon>
        <taxon>rosids</taxon>
        <taxon>fabids</taxon>
        <taxon>Fabales</taxon>
        <taxon>Fabaceae</taxon>
        <taxon>Papilionoideae</taxon>
        <taxon>50 kb inversion clade</taxon>
        <taxon>NPAAA clade</taxon>
        <taxon>indigoferoid/millettioid clade</taxon>
        <taxon>Phaseoleae</taxon>
        <taxon>Mucuna</taxon>
    </lineage>
</organism>
<proteinExistence type="predicted"/>
<evidence type="ECO:0008006" key="3">
    <source>
        <dbReference type="Google" id="ProtNLM"/>
    </source>
</evidence>
<sequence>MKNDLSTRKVDTTLFHKNYDLYFIIVQVYVDDIIFMRKIFLAYVERILNKYDGKTKKQIDDDIYIHQTKYAKEILKKFKIYDYKNTSTPMYPTTLSGLDELDKKIDQVIYRGMIRFLSYLITSRTDIMFSVCLCARFWSDPRKTFHYFKKNIWIPLTLDCILKNLTNTRLVGYYDIDYARHKKKKKTPINDVVSLEQA</sequence>
<dbReference type="EMBL" id="QJKJ01003594">
    <property type="protein sequence ID" value="RDX97655.1"/>
    <property type="molecule type" value="Genomic_DNA"/>
</dbReference>
<feature type="non-terminal residue" evidence="1">
    <location>
        <position position="1"/>
    </location>
</feature>
<gene>
    <name evidence="1" type="ORF">CR513_19551</name>
</gene>
<dbReference type="AlphaFoldDB" id="A0A371H4F5"/>
<reference evidence="1" key="1">
    <citation type="submission" date="2018-05" db="EMBL/GenBank/DDBJ databases">
        <title>Draft genome of Mucuna pruriens seed.</title>
        <authorList>
            <person name="Nnadi N.E."/>
            <person name="Vos R."/>
            <person name="Hasami M.H."/>
            <person name="Devisetty U.K."/>
            <person name="Aguiy J.C."/>
        </authorList>
    </citation>
    <scope>NUCLEOTIDE SEQUENCE [LARGE SCALE GENOMIC DNA]</scope>
    <source>
        <strain evidence="1">JCA_2017</strain>
    </source>
</reference>
<name>A0A371H4F5_MUCPR</name>
<dbReference type="Proteomes" id="UP000257109">
    <property type="component" value="Unassembled WGS sequence"/>
</dbReference>
<comment type="caution">
    <text evidence="1">The sequence shown here is derived from an EMBL/GenBank/DDBJ whole genome shotgun (WGS) entry which is preliminary data.</text>
</comment>